<organism evidence="3 4">
    <name type="scientific">Paracerasibacillus soli</name>
    <dbReference type="NCBI Taxonomy" id="480284"/>
    <lineage>
        <taxon>Bacteria</taxon>
        <taxon>Bacillati</taxon>
        <taxon>Bacillota</taxon>
        <taxon>Bacilli</taxon>
        <taxon>Bacillales</taxon>
        <taxon>Bacillaceae</taxon>
        <taxon>Paracerasibacillus</taxon>
    </lineage>
</organism>
<dbReference type="InterPro" id="IPR048862">
    <property type="entry name" value="SPOCS_spoVID_N"/>
</dbReference>
<sequence length="351" mass="41241">MFNDQSVFSFDLEESLYFEREQEVAEIVSISLDPEISIQSFHDYISIRGVISLQGQYVPVQNQEAEESSFQEFQSKRYIEKVEKINDTFAQFSHRFPVEISVPAYRVANLEDVTVNITTFDYELPHTERLIVKSTVEIHGISNEADPNKQRMKEKEIVERVVEHDEVLEVEQADDDVNEAQVLQEQGELTDTFEFEIKKKKEEEKEIVRESEPEAHVEEKNDVQNDSTEEEEDPERWKKKKTQTLAEFFGTDSSEETVESPHSSDIDQDDYDDYDDTENDDDGLETVEYDEYEAYDDNYDDREVEVADLSYLSDMIRNHEETYTKMRLCIVQENDTLEKMLNDMRQLPCTL</sequence>
<evidence type="ECO:0000313" key="4">
    <source>
        <dbReference type="Proteomes" id="UP001275315"/>
    </source>
</evidence>
<dbReference type="EMBL" id="JAWDIQ010000001">
    <property type="protein sequence ID" value="MDY0408592.1"/>
    <property type="molecule type" value="Genomic_DNA"/>
</dbReference>
<evidence type="ECO:0000313" key="3">
    <source>
        <dbReference type="EMBL" id="MDY0408592.1"/>
    </source>
</evidence>
<protein>
    <submittedName>
        <fullName evidence="3">Stage VI sporulation protein D</fullName>
    </submittedName>
</protein>
<dbReference type="Pfam" id="PF20918">
    <property type="entry name" value="SPOCS_spoVID-N"/>
    <property type="match status" value="1"/>
</dbReference>
<dbReference type="InterPro" id="IPR014256">
    <property type="entry name" value="Spore_VI_D"/>
</dbReference>
<feature type="domain" description="Stage VI sporulation protein D N-terminal" evidence="2">
    <location>
        <begin position="8"/>
        <end position="141"/>
    </location>
</feature>
<feature type="region of interest" description="Disordered" evidence="1">
    <location>
        <begin position="202"/>
        <end position="287"/>
    </location>
</feature>
<name>A0ABU5CQD5_9BACI</name>
<dbReference type="NCBIfam" id="TIGR02907">
    <property type="entry name" value="spore_VI_D"/>
    <property type="match status" value="1"/>
</dbReference>
<feature type="compositionally biased region" description="Acidic residues" evidence="1">
    <location>
        <begin position="266"/>
        <end position="287"/>
    </location>
</feature>
<proteinExistence type="predicted"/>
<keyword evidence="4" id="KW-1185">Reference proteome</keyword>
<evidence type="ECO:0000259" key="2">
    <source>
        <dbReference type="Pfam" id="PF20918"/>
    </source>
</evidence>
<comment type="caution">
    <text evidence="3">The sequence shown here is derived from an EMBL/GenBank/DDBJ whole genome shotgun (WGS) entry which is preliminary data.</text>
</comment>
<dbReference type="RefSeq" id="WP_320379313.1">
    <property type="nucleotide sequence ID" value="NZ_JAWDIQ010000001.1"/>
</dbReference>
<reference evidence="3 4" key="1">
    <citation type="submission" date="2023-10" db="EMBL/GenBank/DDBJ databases">
        <title>Virgibacillus soli CC-YMP-6 genome.</title>
        <authorList>
            <person name="Miliotis G."/>
            <person name="Sengupta P."/>
            <person name="Hameed A."/>
            <person name="Chuvochina M."/>
            <person name="Mcdonagh F."/>
            <person name="Simpson A.C."/>
            <person name="Singh N.K."/>
            <person name="Rekha P.D."/>
            <person name="Raman K."/>
            <person name="Hugenholtz P."/>
            <person name="Venkateswaran K."/>
        </authorList>
    </citation>
    <scope>NUCLEOTIDE SEQUENCE [LARGE SCALE GENOMIC DNA]</scope>
    <source>
        <strain evidence="3 4">CC-YMP-6</strain>
    </source>
</reference>
<evidence type="ECO:0000256" key="1">
    <source>
        <dbReference type="SAM" id="MobiDB-lite"/>
    </source>
</evidence>
<feature type="compositionally biased region" description="Basic and acidic residues" evidence="1">
    <location>
        <begin position="202"/>
        <end position="223"/>
    </location>
</feature>
<accession>A0ABU5CQD5</accession>
<gene>
    <name evidence="3" type="primary">spoVID</name>
    <name evidence="3" type="ORF">RWD45_08515</name>
</gene>
<dbReference type="Proteomes" id="UP001275315">
    <property type="component" value="Unassembled WGS sequence"/>
</dbReference>